<name>A0A815BJ59_9BILA</name>
<dbReference type="Gene3D" id="1.10.10.60">
    <property type="entry name" value="Homeodomain-like"/>
    <property type="match status" value="1"/>
</dbReference>
<keyword evidence="2" id="KW-0240">DNA-directed RNA polymerase</keyword>
<dbReference type="InterPro" id="IPR052056">
    <property type="entry name" value="Mono-ARTD/PARP"/>
</dbReference>
<evidence type="ECO:0000313" key="16">
    <source>
        <dbReference type="Proteomes" id="UP000663834"/>
    </source>
</evidence>
<dbReference type="Gene3D" id="3.90.228.10">
    <property type="match status" value="1"/>
</dbReference>
<keyword evidence="7 11" id="KW-0520">NAD</keyword>
<keyword evidence="3 11" id="KW-0328">Glycosyltransferase</keyword>
<evidence type="ECO:0000256" key="11">
    <source>
        <dbReference type="RuleBase" id="RU362114"/>
    </source>
</evidence>
<comment type="subcellular location">
    <subcellularLocation>
        <location evidence="1">Nucleus</location>
    </subcellularLocation>
</comment>
<evidence type="ECO:0000256" key="2">
    <source>
        <dbReference type="ARBA" id="ARBA00022478"/>
    </source>
</evidence>
<evidence type="ECO:0000256" key="4">
    <source>
        <dbReference type="ARBA" id="ARBA00022679"/>
    </source>
</evidence>
<feature type="domain" description="Macro" evidence="14">
    <location>
        <begin position="1037"/>
        <end position="1212"/>
    </location>
</feature>
<dbReference type="GO" id="GO:0006351">
    <property type="term" value="P:DNA-templated transcription"/>
    <property type="evidence" value="ECO:0007669"/>
    <property type="project" value="InterPro"/>
</dbReference>
<accession>A0A815BJ59</accession>
<keyword evidence="8" id="KW-0804">Transcription</keyword>
<dbReference type="PANTHER" id="PTHR14453:SF67">
    <property type="entry name" value="POLY [ADP-RIBOSE] POLYMERASE"/>
    <property type="match status" value="1"/>
</dbReference>
<dbReference type="Proteomes" id="UP000663834">
    <property type="component" value="Unassembled WGS sequence"/>
</dbReference>
<dbReference type="GO" id="GO:0005737">
    <property type="term" value="C:cytoplasm"/>
    <property type="evidence" value="ECO:0007669"/>
    <property type="project" value="TreeGrafter"/>
</dbReference>
<evidence type="ECO:0000256" key="7">
    <source>
        <dbReference type="ARBA" id="ARBA00023027"/>
    </source>
</evidence>
<dbReference type="EMBL" id="CAJNOW010000383">
    <property type="protein sequence ID" value="CAF1274322.1"/>
    <property type="molecule type" value="Genomic_DNA"/>
</dbReference>
<evidence type="ECO:0000256" key="5">
    <source>
        <dbReference type="ARBA" id="ARBA00022723"/>
    </source>
</evidence>
<keyword evidence="5" id="KW-0479">Metal-binding</keyword>
<dbReference type="GO" id="GO:0010629">
    <property type="term" value="P:negative regulation of gene expression"/>
    <property type="evidence" value="ECO:0007669"/>
    <property type="project" value="TreeGrafter"/>
</dbReference>
<dbReference type="GO" id="GO:0008270">
    <property type="term" value="F:zinc ion binding"/>
    <property type="evidence" value="ECO:0007669"/>
    <property type="project" value="InterPro"/>
</dbReference>
<evidence type="ECO:0000313" key="15">
    <source>
        <dbReference type="EMBL" id="CAF1274322.1"/>
    </source>
</evidence>
<dbReference type="OrthoDB" id="6133115at2759"/>
<feature type="domain" description="PARP catalytic" evidence="13">
    <location>
        <begin position="1414"/>
        <end position="1596"/>
    </location>
</feature>
<evidence type="ECO:0000256" key="8">
    <source>
        <dbReference type="ARBA" id="ARBA00023163"/>
    </source>
</evidence>
<evidence type="ECO:0000259" key="13">
    <source>
        <dbReference type="PROSITE" id="PS51059"/>
    </source>
</evidence>
<dbReference type="GO" id="GO:0003950">
    <property type="term" value="F:NAD+ poly-ADP-ribosyltransferase activity"/>
    <property type="evidence" value="ECO:0007669"/>
    <property type="project" value="UniProtKB-UniRule"/>
</dbReference>
<dbReference type="InterPro" id="IPR002589">
    <property type="entry name" value="Macro_dom"/>
</dbReference>
<dbReference type="GO" id="GO:0003899">
    <property type="term" value="F:DNA-directed RNA polymerase activity"/>
    <property type="evidence" value="ECO:0007669"/>
    <property type="project" value="InterPro"/>
</dbReference>
<dbReference type="SUPFAM" id="SSF56399">
    <property type="entry name" value="ADP-ribosylation"/>
    <property type="match status" value="1"/>
</dbReference>
<dbReference type="PROSITE" id="PS51154">
    <property type="entry name" value="MACRO"/>
    <property type="match status" value="1"/>
</dbReference>
<evidence type="ECO:0000256" key="12">
    <source>
        <dbReference type="SAM" id="MobiDB-lite"/>
    </source>
</evidence>
<evidence type="ECO:0000256" key="3">
    <source>
        <dbReference type="ARBA" id="ARBA00022676"/>
    </source>
</evidence>
<dbReference type="GO" id="GO:0003714">
    <property type="term" value="F:transcription corepressor activity"/>
    <property type="evidence" value="ECO:0007669"/>
    <property type="project" value="TreeGrafter"/>
</dbReference>
<dbReference type="Pfam" id="PF00644">
    <property type="entry name" value="PARP"/>
    <property type="match status" value="1"/>
</dbReference>
<feature type="region of interest" description="Disordered" evidence="12">
    <location>
        <begin position="1015"/>
        <end position="1037"/>
    </location>
</feature>
<proteinExistence type="inferred from homology"/>
<keyword evidence="4 11" id="KW-0808">Transferase</keyword>
<dbReference type="GO" id="GO:0003677">
    <property type="term" value="F:DNA binding"/>
    <property type="evidence" value="ECO:0007669"/>
    <property type="project" value="InterPro"/>
</dbReference>
<evidence type="ECO:0000256" key="6">
    <source>
        <dbReference type="ARBA" id="ARBA00022833"/>
    </source>
</evidence>
<evidence type="ECO:0000259" key="14">
    <source>
        <dbReference type="PROSITE" id="PS51154"/>
    </source>
</evidence>
<dbReference type="Pfam" id="PF01661">
    <property type="entry name" value="Macro"/>
    <property type="match status" value="1"/>
</dbReference>
<protein>
    <recommendedName>
        <fullName evidence="11">Poly [ADP-ribose] polymerase</fullName>
        <shortName evidence="11">PARP</shortName>
        <ecNumber evidence="11">2.4.2.-</ecNumber>
    </recommendedName>
</protein>
<dbReference type="GO" id="GO:0005665">
    <property type="term" value="C:RNA polymerase II, core complex"/>
    <property type="evidence" value="ECO:0007669"/>
    <property type="project" value="UniProtKB-ARBA"/>
</dbReference>
<dbReference type="InterPro" id="IPR023580">
    <property type="entry name" value="RNA_pol_su_RPB10"/>
</dbReference>
<reference evidence="15" key="1">
    <citation type="submission" date="2021-02" db="EMBL/GenBank/DDBJ databases">
        <authorList>
            <person name="Nowell W R."/>
        </authorList>
    </citation>
    <scope>NUCLEOTIDE SEQUENCE</scope>
</reference>
<dbReference type="EC" id="2.4.2.-" evidence="11"/>
<dbReference type="InterPro" id="IPR020789">
    <property type="entry name" value="RNA_pol_suN_Zn-BS"/>
</dbReference>
<keyword evidence="6" id="KW-0862">Zinc</keyword>
<dbReference type="PROSITE" id="PS51059">
    <property type="entry name" value="PARP_CATALYTIC"/>
    <property type="match status" value="1"/>
</dbReference>
<dbReference type="SUPFAM" id="SSF52949">
    <property type="entry name" value="Macro domain-like"/>
    <property type="match status" value="1"/>
</dbReference>
<comment type="caution">
    <text evidence="15">The sequence shown here is derived from an EMBL/GenBank/DDBJ whole genome shotgun (WGS) entry which is preliminary data.</text>
</comment>
<dbReference type="InterPro" id="IPR043472">
    <property type="entry name" value="Macro_dom-like"/>
</dbReference>
<gene>
    <name evidence="15" type="ORF">KQP761_LOCUS3451</name>
</gene>
<sequence length="1596" mass="183862">MIIPIRCFTCGKVIGNKWEAYIELLRCEYTEGDALDTLGLRRYCCRRMLLSHVDLIEKLLNYTPLENMTNLSDNIIKVFLTKQVLALKDSDISLSLVAQGVQCYKEEVRCHVQSLSPALFQLSINKDNTTTIRIDPTIDICDNFLARRCHNTVKICDKLHLCREFGHCKIPQCRFPHDFTRGQNRRIVQQMNCADINCELLVKLIRLKKYSERKFGSTESLSKTRNSIVDNKDLSKEADINKQIDVSFPSIFFAKQIDMEIIEMILCQKNIRIEKKFKECENEYFRRSTLQLEEKSDVDELLATPILTHDHVDFKIKRTKQLTDRTCFVLKILVSDQQNKVDENRVKLYISLLVGNSISYRIFNLSISDEKAYLVQCNNDIDFDRIRQQYETRRQLQGRDVTLMQIHEYDTASIYYIDEHKTMKYDDLENILQSVRKYVFTFQLVNEYCAEVEFINSVAFKEWMSVIEKVKDKYRVNVEPIIQEVDDGNYTENSSSSTTENIPFNFDKPNLVSITLRSEWSMVAAHPVFQLEYKDYIRTQLGGEININQNEVTYTGDLPRLPRASNNLAILANKTNNFMQKFKYQQLRDLKPYHVNILRANSNIVAFSRTERNDYMIAARPQDLFELRGKLFPKPNQNFQTDRRNPPRNYQPDNRLLPVPLMQQEIVEPPSSSLPAAKPANTSSIFPITKAEEMNMFLMDKFEERLQEHLKEICNVNIIIERHAVNDKVKGDKTRIRIKLTGEMNDVESALNDLSNLFSSLRTREFNDKTDGNWTKIEEVVDLIQHHFALINLHALCQRISPTCLHVYFFDVTNPQFGIDEQKIDDIINNQFSLATIIHNQRLASAKFIKEWTDLEEKIRKQDNYKKDICFSREADSFYLFGLTKLVKELRQTFEQLKNKYIPQACKISLSDKQLNFLRYVAKTNLNKIEKQYKGDGCDISLTRLEQHGHFLAPVDMHSRIKDTLEALVQIAETKFEIRSNGFENLINQEPKRLFSLVKAKCYLVKNVRTQRSHISVPKSQAADPEDAAQASQSTHNANATSINIGKSAITIASGDLTAQKVDVIVVCSTSEILCRAILTAAGPQVKAEYGVSQAAGQQHTATSNGLLPCKEILFIPWRGDQSDLSSLKKTLGEFVSTAIKYAFENGRTSLAFPSVGCGKLGFDPSIIAQHMIDETEAQLISSKSTMNVSFILVQEQQNVYDAFVKYLNTIQTNVAQQSSKSKTSQHLKIPYDEKIIEITLIGSNNAQLDQCKNDILELANACLFKTRLTDKQDMMDWSQNTISTYYDHCLKQHVIPTLNFNTLSIELVGPKDAVREAEKHFYELTTETLKAARIHAVSRGIIWSVEVTPNSDTWEQYSFKLNGLIEDAYLKKLVNYDFVNDKQERCRIVFSNMEEFHGTDVRRIRRKVVDSLLPDTWEPSDQNCKRVVLQSSSKEYRDVSQQFAATMRGQYTQIVKIERIQNERWFKQYAAHRDDFKQRYKTLDERLLFHGCDGTSANKIAQECFNRSFAGVHGVAYGCGVYFHSHANYSHSYAKPDISGQRTMFLARVLIGKTCRGNQGMKTPLPGHDTTTDGQHIFVIYHDAGAYADHLITYQ</sequence>
<keyword evidence="9" id="KW-0539">Nucleus</keyword>
<dbReference type="InterPro" id="IPR012317">
    <property type="entry name" value="Poly(ADP-ribose)pol_cat_dom"/>
</dbReference>
<dbReference type="Gene3D" id="3.40.220.10">
    <property type="entry name" value="Leucine Aminopeptidase, subunit E, domain 1"/>
    <property type="match status" value="1"/>
</dbReference>
<evidence type="ECO:0000256" key="10">
    <source>
        <dbReference type="ARBA" id="ARBA00025720"/>
    </source>
</evidence>
<dbReference type="Pfam" id="PF01194">
    <property type="entry name" value="RNA_pol_N"/>
    <property type="match status" value="1"/>
</dbReference>
<evidence type="ECO:0000256" key="1">
    <source>
        <dbReference type="ARBA" id="ARBA00004123"/>
    </source>
</evidence>
<dbReference type="InterPro" id="IPR000268">
    <property type="entry name" value="RPABC5/Rpb10"/>
</dbReference>
<organism evidence="15 16">
    <name type="scientific">Rotaria magnacalcarata</name>
    <dbReference type="NCBI Taxonomy" id="392030"/>
    <lineage>
        <taxon>Eukaryota</taxon>
        <taxon>Metazoa</taxon>
        <taxon>Spiralia</taxon>
        <taxon>Gnathifera</taxon>
        <taxon>Rotifera</taxon>
        <taxon>Eurotatoria</taxon>
        <taxon>Bdelloidea</taxon>
        <taxon>Philodinida</taxon>
        <taxon>Philodinidae</taxon>
        <taxon>Rotaria</taxon>
    </lineage>
</organism>
<dbReference type="HAMAP" id="MF_00250">
    <property type="entry name" value="RNApol_arch_Rpo10"/>
    <property type="match status" value="1"/>
</dbReference>
<dbReference type="InterPro" id="IPR037197">
    <property type="entry name" value="WWE_dom_sf"/>
</dbReference>
<dbReference type="FunFam" id="1.10.10.60:FF:000024">
    <property type="entry name" value="DNA-directed RNA polymerases I, II, and III subunit"/>
    <property type="match status" value="1"/>
</dbReference>
<dbReference type="PROSITE" id="PS01112">
    <property type="entry name" value="RNA_POL_N_8KD"/>
    <property type="match status" value="1"/>
</dbReference>
<dbReference type="SUPFAM" id="SSF117839">
    <property type="entry name" value="WWE domain"/>
    <property type="match status" value="1"/>
</dbReference>
<dbReference type="PANTHER" id="PTHR14453">
    <property type="entry name" value="PARP/ZINC FINGER CCCH TYPE DOMAIN CONTAINING PROTEIN"/>
    <property type="match status" value="1"/>
</dbReference>
<evidence type="ECO:0000256" key="9">
    <source>
        <dbReference type="ARBA" id="ARBA00023242"/>
    </source>
</evidence>
<dbReference type="NCBIfam" id="NF003089">
    <property type="entry name" value="PRK04016.1"/>
    <property type="match status" value="1"/>
</dbReference>
<comment type="similarity">
    <text evidence="10">Belongs to the archaeal Rpo10/eukaryotic RPB10 RNA polymerase subunit family.</text>
</comment>
<dbReference type="SUPFAM" id="SSF46924">
    <property type="entry name" value="RNA polymerase subunit RPB10"/>
    <property type="match status" value="1"/>
</dbReference>